<dbReference type="InterPro" id="IPR017900">
    <property type="entry name" value="4Fe4S_Fe_S_CS"/>
</dbReference>
<gene>
    <name evidence="2" type="ORF">SDC9_42731</name>
</gene>
<dbReference type="InterPro" id="IPR007525">
    <property type="entry name" value="FrhB_FdhB_C"/>
</dbReference>
<comment type="caution">
    <text evidence="2">The sequence shown here is derived from an EMBL/GenBank/DDBJ whole genome shotgun (WGS) entry which is preliminary data.</text>
</comment>
<sequence length="374" mass="40917">MISTVELENRVIRKGLCVNCGACEGMCPYWHSIRGRMTHDYDCSREEGRCLSFCPRMPTDLEALRDTFFDSGTVLNEIGPFRGLYLTRASDRAVREGSQHGGTMTALVELALAEGFIDAAVLTKSNGGLSPEGVLATAAEEIRNCRGSSFQIPAALSVLNTALKEDRYKKIGVVGTACKTLAVYKMMAKPIPERDNNAENIGMVFGLFCGWGLDWNGLETLVKSYTDPTAVRRMDIPPSRFHCMTLEGETGRAEISLDEVTPLVRGSCRFCTDMTAEFSDLSVGGARSGDGWETDKGWNQVITRTDKGAALLELARAKGVLEFRKVPEANLEKLKKASLGKKLSGIKNIMALTRDRDDLSYLAPSADLFTEILG</sequence>
<feature type="domain" description="4Fe-4S ferredoxin-type" evidence="1">
    <location>
        <begin position="8"/>
        <end position="38"/>
    </location>
</feature>
<dbReference type="GO" id="GO:0052592">
    <property type="term" value="F:oxidoreductase activity, acting on CH or CH2 groups, with an iron-sulfur protein as acceptor"/>
    <property type="evidence" value="ECO:0007669"/>
    <property type="project" value="TreeGrafter"/>
</dbReference>
<dbReference type="Pfam" id="PF04422">
    <property type="entry name" value="FrhB_FdhB_N"/>
    <property type="match status" value="1"/>
</dbReference>
<dbReference type="AlphaFoldDB" id="A0A644VYP9"/>
<dbReference type="InterPro" id="IPR045220">
    <property type="entry name" value="FRHB/FDHB/HCAR-like"/>
</dbReference>
<reference evidence="2" key="1">
    <citation type="submission" date="2019-08" db="EMBL/GenBank/DDBJ databases">
        <authorList>
            <person name="Kucharzyk K."/>
            <person name="Murdoch R.W."/>
            <person name="Higgins S."/>
            <person name="Loffler F."/>
        </authorList>
    </citation>
    <scope>NUCLEOTIDE SEQUENCE</scope>
</reference>
<dbReference type="SUPFAM" id="SSF54862">
    <property type="entry name" value="4Fe-4S ferredoxins"/>
    <property type="match status" value="1"/>
</dbReference>
<evidence type="ECO:0000313" key="2">
    <source>
        <dbReference type="EMBL" id="MPL96549.1"/>
    </source>
</evidence>
<dbReference type="PROSITE" id="PS51379">
    <property type="entry name" value="4FE4S_FER_2"/>
    <property type="match status" value="1"/>
</dbReference>
<dbReference type="Gene3D" id="3.30.70.20">
    <property type="match status" value="1"/>
</dbReference>
<protein>
    <recommendedName>
        <fullName evidence="1">4Fe-4S ferredoxin-type domain-containing protein</fullName>
    </recommendedName>
</protein>
<organism evidence="2">
    <name type="scientific">bioreactor metagenome</name>
    <dbReference type="NCBI Taxonomy" id="1076179"/>
    <lineage>
        <taxon>unclassified sequences</taxon>
        <taxon>metagenomes</taxon>
        <taxon>ecological metagenomes</taxon>
    </lineage>
</organism>
<dbReference type="Pfam" id="PF04432">
    <property type="entry name" value="FrhB_FdhB_C"/>
    <property type="match status" value="1"/>
</dbReference>
<evidence type="ECO:0000259" key="1">
    <source>
        <dbReference type="PROSITE" id="PS51379"/>
    </source>
</evidence>
<dbReference type="PANTHER" id="PTHR31332">
    <property type="entry name" value="7-HYDROXYMETHYL CHLOROPHYLL A REDUCTASE, CHLOROPLASTIC"/>
    <property type="match status" value="1"/>
</dbReference>
<dbReference type="InterPro" id="IPR007516">
    <property type="entry name" value="Co_F420_Hydgase/DH_bsu_N"/>
</dbReference>
<dbReference type="EMBL" id="VSSQ01000514">
    <property type="protein sequence ID" value="MPL96549.1"/>
    <property type="molecule type" value="Genomic_DNA"/>
</dbReference>
<accession>A0A644VYP9</accession>
<dbReference type="PROSITE" id="PS00198">
    <property type="entry name" value="4FE4S_FER_1"/>
    <property type="match status" value="1"/>
</dbReference>
<name>A0A644VYP9_9ZZZZ</name>
<dbReference type="InterPro" id="IPR017896">
    <property type="entry name" value="4Fe4S_Fe-S-bd"/>
</dbReference>
<dbReference type="PANTHER" id="PTHR31332:SF0">
    <property type="entry name" value="7-HYDROXYMETHYL CHLOROPHYLL A REDUCTASE, CHLOROPLASTIC"/>
    <property type="match status" value="1"/>
</dbReference>
<proteinExistence type="predicted"/>